<feature type="chain" id="PRO_5045889035" evidence="1">
    <location>
        <begin position="26"/>
        <end position="210"/>
    </location>
</feature>
<dbReference type="InterPro" id="IPR013424">
    <property type="entry name" value="Ice-binding_C"/>
</dbReference>
<reference evidence="4" key="1">
    <citation type="journal article" date="2019" name="Int. J. Syst. Evol. Microbiol.">
        <title>The Global Catalogue of Microorganisms (GCM) 10K type strain sequencing project: providing services to taxonomists for standard genome sequencing and annotation.</title>
        <authorList>
            <consortium name="The Broad Institute Genomics Platform"/>
            <consortium name="The Broad Institute Genome Sequencing Center for Infectious Disease"/>
            <person name="Wu L."/>
            <person name="Ma J."/>
        </authorList>
    </citation>
    <scope>NUCLEOTIDE SEQUENCE [LARGE SCALE GENOMIC DNA]</scope>
    <source>
        <strain evidence="4">KACC 12649</strain>
    </source>
</reference>
<dbReference type="SMART" id="SM00754">
    <property type="entry name" value="CHRD"/>
    <property type="match status" value="1"/>
</dbReference>
<dbReference type="Pfam" id="PF07589">
    <property type="entry name" value="PEP-CTERM"/>
    <property type="match status" value="1"/>
</dbReference>
<dbReference type="EMBL" id="JBHSMU010000015">
    <property type="protein sequence ID" value="MFC5461963.1"/>
    <property type="molecule type" value="Genomic_DNA"/>
</dbReference>
<organism evidence="3 4">
    <name type="scientific">Massilia niabensis</name>
    <dbReference type="NCBI Taxonomy" id="544910"/>
    <lineage>
        <taxon>Bacteria</taxon>
        <taxon>Pseudomonadati</taxon>
        <taxon>Pseudomonadota</taxon>
        <taxon>Betaproteobacteria</taxon>
        <taxon>Burkholderiales</taxon>
        <taxon>Oxalobacteraceae</taxon>
        <taxon>Telluria group</taxon>
        <taxon>Massilia</taxon>
    </lineage>
</organism>
<evidence type="ECO:0000313" key="3">
    <source>
        <dbReference type="EMBL" id="MFC5461963.1"/>
    </source>
</evidence>
<name>A0ABW0LB06_9BURK</name>
<dbReference type="NCBIfam" id="TIGR02595">
    <property type="entry name" value="PEP_CTERM"/>
    <property type="match status" value="1"/>
</dbReference>
<accession>A0ABW0LB06</accession>
<feature type="signal peptide" evidence="1">
    <location>
        <begin position="1"/>
        <end position="25"/>
    </location>
</feature>
<feature type="domain" description="CHRD" evidence="2">
    <location>
        <begin position="28"/>
        <end position="168"/>
    </location>
</feature>
<keyword evidence="4" id="KW-1185">Reference proteome</keyword>
<proteinExistence type="predicted"/>
<evidence type="ECO:0000256" key="1">
    <source>
        <dbReference type="SAM" id="SignalP"/>
    </source>
</evidence>
<evidence type="ECO:0000313" key="4">
    <source>
        <dbReference type="Proteomes" id="UP001596050"/>
    </source>
</evidence>
<keyword evidence="1" id="KW-0732">Signal</keyword>
<dbReference type="InterPro" id="IPR010895">
    <property type="entry name" value="CHRD"/>
</dbReference>
<comment type="caution">
    <text evidence="3">The sequence shown here is derived from an EMBL/GenBank/DDBJ whole genome shotgun (WGS) entry which is preliminary data.</text>
</comment>
<evidence type="ECO:0000259" key="2">
    <source>
        <dbReference type="SMART" id="SM00754"/>
    </source>
</evidence>
<dbReference type="Pfam" id="PF07452">
    <property type="entry name" value="CHRD"/>
    <property type="match status" value="1"/>
</dbReference>
<dbReference type="RefSeq" id="WP_379785414.1">
    <property type="nucleotide sequence ID" value="NZ_JBHSMU010000015.1"/>
</dbReference>
<protein>
    <submittedName>
        <fullName evidence="3">CHRD domain-containing protein</fullName>
    </submittedName>
</protein>
<dbReference type="Proteomes" id="UP001596050">
    <property type="component" value="Unassembled WGS sequence"/>
</dbReference>
<sequence>MKHSLSILALAASLALAPAAAQAQADEGFIRAVASGQLEAPPNASPGSSVATFEFDGNIMRAEVPFRDLQSGTTMAHIHCCTTAEFTGTAPIAIPFPDFPTGVRGGIYSRAFDLTDPATYDPRFLAAFGGTAASASAALIDAIDDHTAYLNIHTTLYPAGEIRGWLVAAPIPEPATWGMLGVGLAGLGMVARRRAKAGPQRFATCGAVGA</sequence>
<gene>
    <name evidence="3" type="ORF">ACFPN5_19290</name>
</gene>